<name>A0A5N4DV39_CAMDR</name>
<comment type="caution">
    <text evidence="2">The sequence shown here is derived from an EMBL/GenBank/DDBJ whole genome shotgun (WGS) entry which is preliminary data.</text>
</comment>
<sequence length="88" mass="10176">MVGFISVFFVFSSVFVPSAFVSVSFLLCVCVCLFVWINWTFFRILFIYFRTPLRTMITVVTLGIRCTVCLRFPLYRLTQNAGNSPHAF</sequence>
<evidence type="ECO:0000313" key="2">
    <source>
        <dbReference type="EMBL" id="KAB1274926.1"/>
    </source>
</evidence>
<keyword evidence="1" id="KW-0812">Transmembrane</keyword>
<feature type="transmembrane region" description="Helical" evidence="1">
    <location>
        <begin position="20"/>
        <end position="46"/>
    </location>
</feature>
<keyword evidence="1" id="KW-0472">Membrane</keyword>
<dbReference type="AlphaFoldDB" id="A0A5N4DV39"/>
<reference evidence="2 3" key="1">
    <citation type="journal article" date="2019" name="Mol. Ecol. Resour.">
        <title>Improving Illumina assemblies with Hi-C and long reads: an example with the North African dromedary.</title>
        <authorList>
            <person name="Elbers J.P."/>
            <person name="Rogers M.F."/>
            <person name="Perelman P.L."/>
            <person name="Proskuryakova A.A."/>
            <person name="Serdyukova N.A."/>
            <person name="Johnson W.E."/>
            <person name="Horin P."/>
            <person name="Corander J."/>
            <person name="Murphy D."/>
            <person name="Burger P.A."/>
        </authorList>
    </citation>
    <scope>NUCLEOTIDE SEQUENCE [LARGE SCALE GENOMIC DNA]</scope>
    <source>
        <strain evidence="2">Drom800</strain>
        <tissue evidence="2">Blood</tissue>
    </source>
</reference>
<protein>
    <submittedName>
        <fullName evidence="2">Uncharacterized protein</fullName>
    </submittedName>
</protein>
<dbReference type="Proteomes" id="UP000299084">
    <property type="component" value="Unassembled WGS sequence"/>
</dbReference>
<evidence type="ECO:0000313" key="3">
    <source>
        <dbReference type="Proteomes" id="UP000299084"/>
    </source>
</evidence>
<dbReference type="EMBL" id="JWIN03000009">
    <property type="protein sequence ID" value="KAB1274926.1"/>
    <property type="molecule type" value="Genomic_DNA"/>
</dbReference>
<accession>A0A5N4DV39</accession>
<keyword evidence="1" id="KW-1133">Transmembrane helix</keyword>
<keyword evidence="3" id="KW-1185">Reference proteome</keyword>
<gene>
    <name evidence="2" type="ORF">Cadr_000011605</name>
</gene>
<evidence type="ECO:0000256" key="1">
    <source>
        <dbReference type="SAM" id="Phobius"/>
    </source>
</evidence>
<proteinExistence type="predicted"/>
<organism evidence="2 3">
    <name type="scientific">Camelus dromedarius</name>
    <name type="common">Dromedary</name>
    <name type="synonym">Arabian camel</name>
    <dbReference type="NCBI Taxonomy" id="9838"/>
    <lineage>
        <taxon>Eukaryota</taxon>
        <taxon>Metazoa</taxon>
        <taxon>Chordata</taxon>
        <taxon>Craniata</taxon>
        <taxon>Vertebrata</taxon>
        <taxon>Euteleostomi</taxon>
        <taxon>Mammalia</taxon>
        <taxon>Eutheria</taxon>
        <taxon>Laurasiatheria</taxon>
        <taxon>Artiodactyla</taxon>
        <taxon>Tylopoda</taxon>
        <taxon>Camelidae</taxon>
        <taxon>Camelus</taxon>
    </lineage>
</organism>